<dbReference type="CDD" id="cd00156">
    <property type="entry name" value="REC"/>
    <property type="match status" value="1"/>
</dbReference>
<accession>A0ABS6IQV1</accession>
<dbReference type="PANTHER" id="PTHR41523">
    <property type="entry name" value="TWO-COMPONENT SYSTEM SENSOR PROTEIN"/>
    <property type="match status" value="1"/>
</dbReference>
<dbReference type="Proteomes" id="UP000727907">
    <property type="component" value="Unassembled WGS sequence"/>
</dbReference>
<keyword evidence="6" id="KW-0418">Kinase</keyword>
<keyword evidence="5" id="KW-0547">Nucleotide-binding</keyword>
<keyword evidence="3 8" id="KW-0597">Phosphoprotein</keyword>
<dbReference type="Pfam" id="PF02518">
    <property type="entry name" value="HATPase_c"/>
    <property type="match status" value="1"/>
</dbReference>
<sequence>MEQVRVLYIDDDAGIGRLVERALAPHGISIHHVGSGEEGLKLLEAEKFDAIALDHNLTNETGLDVLARIQRVTVDLPVVYVTGSEDARVAVAALKAGAADYVWKDVQGHFRELLGAAIRSALQQQRMKAEAEEAQRTIREERDRAELLLHEVNHRVANSLALVASLARLQANAVQDEAARSALQEMQARIMAVAGIHRRLYTSSDVRIVELGSYLMSLVDELSAAIDAADKKNVVALHADADIRVPTDKAVSIGVIVTELLTNAYKYAYPAGMRGEIRVILQKVGEDTVSLAVEDDGVGWKGTGTTQGTGLGTRVVTAMAANLQSKVEYDTGVEGTRASFRFRI</sequence>
<keyword evidence="7" id="KW-0067">ATP-binding</keyword>
<evidence type="ECO:0000256" key="1">
    <source>
        <dbReference type="ARBA" id="ARBA00000085"/>
    </source>
</evidence>
<evidence type="ECO:0000259" key="11">
    <source>
        <dbReference type="PROSITE" id="PS50110"/>
    </source>
</evidence>
<keyword evidence="13" id="KW-1185">Reference proteome</keyword>
<dbReference type="InterPro" id="IPR001789">
    <property type="entry name" value="Sig_transdc_resp-reg_receiver"/>
</dbReference>
<dbReference type="EMBL" id="JAHOPB010000003">
    <property type="protein sequence ID" value="MBU8876986.1"/>
    <property type="molecule type" value="Genomic_DNA"/>
</dbReference>
<dbReference type="RefSeq" id="WP_216966317.1">
    <property type="nucleotide sequence ID" value="NZ_JAHOPB010000003.1"/>
</dbReference>
<evidence type="ECO:0000256" key="8">
    <source>
        <dbReference type="PROSITE-ProRule" id="PRU00169"/>
    </source>
</evidence>
<keyword evidence="4" id="KW-0808">Transferase</keyword>
<evidence type="ECO:0000256" key="6">
    <source>
        <dbReference type="ARBA" id="ARBA00022777"/>
    </source>
</evidence>
<comment type="catalytic activity">
    <reaction evidence="1">
        <text>ATP + protein L-histidine = ADP + protein N-phospho-L-histidine.</text>
        <dbReference type="EC" id="2.7.13.3"/>
    </reaction>
</comment>
<dbReference type="InterPro" id="IPR011495">
    <property type="entry name" value="Sig_transdc_His_kin_sub2_dim/P"/>
</dbReference>
<dbReference type="PROSITE" id="PS50109">
    <property type="entry name" value="HIS_KIN"/>
    <property type="match status" value="1"/>
</dbReference>
<dbReference type="InterPro" id="IPR005467">
    <property type="entry name" value="His_kinase_dom"/>
</dbReference>
<dbReference type="PROSITE" id="PS50110">
    <property type="entry name" value="RESPONSE_REGULATORY"/>
    <property type="match status" value="1"/>
</dbReference>
<comment type="caution">
    <text evidence="12">The sequence shown here is derived from an EMBL/GenBank/DDBJ whole genome shotgun (WGS) entry which is preliminary data.</text>
</comment>
<evidence type="ECO:0000256" key="5">
    <source>
        <dbReference type="ARBA" id="ARBA00022741"/>
    </source>
</evidence>
<evidence type="ECO:0000313" key="13">
    <source>
        <dbReference type="Proteomes" id="UP000727907"/>
    </source>
</evidence>
<evidence type="ECO:0000256" key="4">
    <source>
        <dbReference type="ARBA" id="ARBA00022679"/>
    </source>
</evidence>
<dbReference type="SMART" id="SM00448">
    <property type="entry name" value="REC"/>
    <property type="match status" value="1"/>
</dbReference>
<dbReference type="Pfam" id="PF00072">
    <property type="entry name" value="Response_reg"/>
    <property type="match status" value="1"/>
</dbReference>
<gene>
    <name evidence="12" type="ORF">KQ910_24650</name>
</gene>
<feature type="coiled-coil region" evidence="9">
    <location>
        <begin position="124"/>
        <end position="186"/>
    </location>
</feature>
<dbReference type="Pfam" id="PF07568">
    <property type="entry name" value="HisKA_2"/>
    <property type="match status" value="1"/>
</dbReference>
<proteinExistence type="predicted"/>
<dbReference type="PANTHER" id="PTHR41523:SF8">
    <property type="entry name" value="ETHYLENE RESPONSE SENSOR PROTEIN"/>
    <property type="match status" value="1"/>
</dbReference>
<feature type="modified residue" description="4-aspartylphosphate" evidence="8">
    <location>
        <position position="54"/>
    </location>
</feature>
<dbReference type="EC" id="2.7.13.3" evidence="2"/>
<evidence type="ECO:0000313" key="12">
    <source>
        <dbReference type="EMBL" id="MBU8876986.1"/>
    </source>
</evidence>
<evidence type="ECO:0000256" key="9">
    <source>
        <dbReference type="SAM" id="Coils"/>
    </source>
</evidence>
<protein>
    <recommendedName>
        <fullName evidence="2">histidine kinase</fullName>
        <ecNumber evidence="2">2.7.13.3</ecNumber>
    </recommendedName>
</protein>
<dbReference type="InterPro" id="IPR003594">
    <property type="entry name" value="HATPase_dom"/>
</dbReference>
<feature type="domain" description="Histidine kinase" evidence="10">
    <location>
        <begin position="151"/>
        <end position="344"/>
    </location>
</feature>
<dbReference type="SMART" id="SM00387">
    <property type="entry name" value="HATPase_c"/>
    <property type="match status" value="1"/>
</dbReference>
<reference evidence="12 13" key="1">
    <citation type="submission" date="2021-06" db="EMBL/GenBank/DDBJ databases">
        <authorList>
            <person name="Lee D.H."/>
        </authorList>
    </citation>
    <scope>NUCLEOTIDE SEQUENCE [LARGE SCALE GENOMIC DNA]</scope>
    <source>
        <strain evidence="12 13">MMS21-HV4-11</strain>
    </source>
</reference>
<organism evidence="12 13">
    <name type="scientific">Reyranella humidisoli</name>
    <dbReference type="NCBI Taxonomy" id="2849149"/>
    <lineage>
        <taxon>Bacteria</taxon>
        <taxon>Pseudomonadati</taxon>
        <taxon>Pseudomonadota</taxon>
        <taxon>Alphaproteobacteria</taxon>
        <taxon>Hyphomicrobiales</taxon>
        <taxon>Reyranellaceae</taxon>
        <taxon>Reyranella</taxon>
    </lineage>
</organism>
<feature type="domain" description="Response regulatory" evidence="11">
    <location>
        <begin position="5"/>
        <end position="119"/>
    </location>
</feature>
<name>A0ABS6IQV1_9HYPH</name>
<evidence type="ECO:0000256" key="2">
    <source>
        <dbReference type="ARBA" id="ARBA00012438"/>
    </source>
</evidence>
<keyword evidence="9" id="KW-0175">Coiled coil</keyword>
<evidence type="ECO:0000256" key="7">
    <source>
        <dbReference type="ARBA" id="ARBA00022840"/>
    </source>
</evidence>
<evidence type="ECO:0000259" key="10">
    <source>
        <dbReference type="PROSITE" id="PS50109"/>
    </source>
</evidence>
<evidence type="ECO:0000256" key="3">
    <source>
        <dbReference type="ARBA" id="ARBA00022553"/>
    </source>
</evidence>